<dbReference type="Gene3D" id="1.10.8.240">
    <property type="entry name" value="CofD-like domain"/>
    <property type="match status" value="1"/>
</dbReference>
<organism evidence="3 4">
    <name type="scientific">marine gamma proteobacterium HTCC2143</name>
    <dbReference type="NCBI Taxonomy" id="247633"/>
    <lineage>
        <taxon>Bacteria</taxon>
        <taxon>Pseudomonadati</taxon>
        <taxon>Pseudomonadota</taxon>
        <taxon>Gammaproteobacteria</taxon>
        <taxon>Cellvibrionales</taxon>
        <taxon>Spongiibacteraceae</taxon>
        <taxon>BD1-7 clade</taxon>
    </lineage>
</organism>
<comment type="caution">
    <text evidence="3">The sequence shown here is derived from an EMBL/GenBank/DDBJ whole genome shotgun (WGS) entry which is preliminary data.</text>
</comment>
<name>A0YCL7_9GAMM</name>
<dbReference type="InterPro" id="IPR010115">
    <property type="entry name" value="FbiA/CofD"/>
</dbReference>
<keyword evidence="4" id="KW-1185">Reference proteome</keyword>
<protein>
    <recommendedName>
        <fullName evidence="5">2-phospho-L-lactate transferase</fullName>
    </recommendedName>
</protein>
<accession>A0YCL7</accession>
<dbReference type="GO" id="GO:0043743">
    <property type="term" value="F:LPPG:FO 2-phospho-L-lactate transferase activity"/>
    <property type="evidence" value="ECO:0007669"/>
    <property type="project" value="InterPro"/>
</dbReference>
<dbReference type="OrthoDB" id="7466225at2"/>
<dbReference type="eggNOG" id="COG0391">
    <property type="taxonomic scope" value="Bacteria"/>
</dbReference>
<dbReference type="InterPro" id="IPR002882">
    <property type="entry name" value="CofD"/>
</dbReference>
<reference evidence="3 4" key="1">
    <citation type="journal article" date="2010" name="J. Bacteriol.">
        <title>Genome sequence of the oligotrophic marine Gammaproteobacterium HTCC2143, isolated from the Oregon Coast.</title>
        <authorList>
            <person name="Oh H.M."/>
            <person name="Kang I."/>
            <person name="Ferriera S."/>
            <person name="Giovannoni S.J."/>
            <person name="Cho J.C."/>
        </authorList>
    </citation>
    <scope>NUCLEOTIDE SEQUENCE [LARGE SCALE GENOMIC DNA]</scope>
    <source>
        <strain evidence="3 4">HTCC2143</strain>
    </source>
</reference>
<dbReference type="GO" id="GO:0000287">
    <property type="term" value="F:magnesium ion binding"/>
    <property type="evidence" value="ECO:0007669"/>
    <property type="project" value="InterPro"/>
</dbReference>
<proteinExistence type="inferred from homology"/>
<evidence type="ECO:0000313" key="3">
    <source>
        <dbReference type="EMBL" id="EAW31536.1"/>
    </source>
</evidence>
<dbReference type="PANTHER" id="PTHR43007">
    <property type="entry name" value="2-PHOSPHO-L-LACTATE TRANSFERASE"/>
    <property type="match status" value="1"/>
</dbReference>
<dbReference type="Proteomes" id="UP000004931">
    <property type="component" value="Unassembled WGS sequence"/>
</dbReference>
<evidence type="ECO:0000256" key="2">
    <source>
        <dbReference type="ARBA" id="ARBA00022842"/>
    </source>
</evidence>
<dbReference type="CDD" id="cd07186">
    <property type="entry name" value="CofD_like"/>
    <property type="match status" value="1"/>
</dbReference>
<sequence length="331" mass="35767">MIKALPVKRYLALSGGVGGAKLALGLSKILDPEQLTIVANTGDDFEHLGLSISPDLDTVMYTLAEINNKELGWGLAGESWDTMDALARLGGETWFRLGDRDLATHLQRSTLLASGVNLSGVTQSLCQQLGIIHPIIPMSDDPVRTCVKTDKGDLAFQQYFVREQCTPEVEGFYFDGIESAKPQPQMMDLLAGDELAAIIICPSNPFVSVDPILGLANVKDAMRNNSAPVIAISPIVAGMAIKGPAAKMMSELGIPATAAEVARFYGNLIDGFVLDESDYGLKSEIEQCGIHVHCTNTIMKTLDDRIDLAKDVLSFIDSIDDKTNKKKKENL</sequence>
<dbReference type="AlphaFoldDB" id="A0YCL7"/>
<dbReference type="NCBIfam" id="TIGR01819">
    <property type="entry name" value="F420_cofD"/>
    <property type="match status" value="1"/>
</dbReference>
<dbReference type="InterPro" id="IPR038136">
    <property type="entry name" value="CofD-like_dom_sf"/>
</dbReference>
<evidence type="ECO:0008006" key="5">
    <source>
        <dbReference type="Google" id="ProtNLM"/>
    </source>
</evidence>
<evidence type="ECO:0000313" key="4">
    <source>
        <dbReference type="Proteomes" id="UP000004931"/>
    </source>
</evidence>
<dbReference type="Pfam" id="PF01933">
    <property type="entry name" value="CofD"/>
    <property type="match status" value="1"/>
</dbReference>
<keyword evidence="1" id="KW-0808">Transferase</keyword>
<dbReference type="SUPFAM" id="SSF142338">
    <property type="entry name" value="CofD-like"/>
    <property type="match status" value="1"/>
</dbReference>
<keyword evidence="2" id="KW-0460">Magnesium</keyword>
<dbReference type="Gene3D" id="3.40.50.10680">
    <property type="entry name" value="CofD-like domains"/>
    <property type="match status" value="1"/>
</dbReference>
<dbReference type="EMBL" id="AAVT01000003">
    <property type="protein sequence ID" value="EAW31536.1"/>
    <property type="molecule type" value="Genomic_DNA"/>
</dbReference>
<dbReference type="PANTHER" id="PTHR43007:SF1">
    <property type="entry name" value="2-PHOSPHO-L-LACTATE TRANSFERASE"/>
    <property type="match status" value="1"/>
</dbReference>
<evidence type="ECO:0000256" key="1">
    <source>
        <dbReference type="ARBA" id="ARBA00022679"/>
    </source>
</evidence>
<dbReference type="STRING" id="247633.GP2143_08299"/>
<dbReference type="HAMAP" id="MF_01257">
    <property type="entry name" value="CofD"/>
    <property type="match status" value="1"/>
</dbReference>
<gene>
    <name evidence="3" type="ORF">GP2143_08299</name>
</gene>